<dbReference type="SUPFAM" id="SSF52540">
    <property type="entry name" value="P-loop containing nucleoside triphosphate hydrolases"/>
    <property type="match status" value="1"/>
</dbReference>
<dbReference type="PROSITE" id="PS50893">
    <property type="entry name" value="ABC_TRANSPORTER_2"/>
    <property type="match status" value="1"/>
</dbReference>
<evidence type="ECO:0000256" key="1">
    <source>
        <dbReference type="ARBA" id="ARBA00022448"/>
    </source>
</evidence>
<dbReference type="InterPro" id="IPR015854">
    <property type="entry name" value="ABC_transpr_LolD-like"/>
</dbReference>
<dbReference type="PROSITE" id="PS00211">
    <property type="entry name" value="ABC_TRANSPORTER_1"/>
    <property type="match status" value="1"/>
</dbReference>
<dbReference type="FunFam" id="3.40.50.300:FF:000032">
    <property type="entry name" value="Export ABC transporter ATP-binding protein"/>
    <property type="match status" value="1"/>
</dbReference>
<dbReference type="Proteomes" id="UP000176501">
    <property type="component" value="Unassembled WGS sequence"/>
</dbReference>
<dbReference type="GO" id="GO:0016887">
    <property type="term" value="F:ATP hydrolysis activity"/>
    <property type="evidence" value="ECO:0007669"/>
    <property type="project" value="InterPro"/>
</dbReference>
<proteinExistence type="predicted"/>
<dbReference type="PANTHER" id="PTHR24220">
    <property type="entry name" value="IMPORT ATP-BINDING PROTEIN"/>
    <property type="match status" value="1"/>
</dbReference>
<keyword evidence="3 5" id="KW-0067">ATP-binding</keyword>
<dbReference type="CDD" id="cd03255">
    <property type="entry name" value="ABC_MJ0796_LolCDE_FtsE"/>
    <property type="match status" value="1"/>
</dbReference>
<gene>
    <name evidence="5" type="ORF">A2304_01705</name>
</gene>
<evidence type="ECO:0000313" key="5">
    <source>
        <dbReference type="EMBL" id="OGL98392.1"/>
    </source>
</evidence>
<dbReference type="AlphaFoldDB" id="A0A1F7W6F9"/>
<dbReference type="InterPro" id="IPR003593">
    <property type="entry name" value="AAA+_ATPase"/>
</dbReference>
<dbReference type="InterPro" id="IPR017871">
    <property type="entry name" value="ABC_transporter-like_CS"/>
</dbReference>
<dbReference type="GO" id="GO:0005886">
    <property type="term" value="C:plasma membrane"/>
    <property type="evidence" value="ECO:0007669"/>
    <property type="project" value="TreeGrafter"/>
</dbReference>
<comment type="caution">
    <text evidence="5">The sequence shown here is derived from an EMBL/GenBank/DDBJ whole genome shotgun (WGS) entry which is preliminary data.</text>
</comment>
<evidence type="ECO:0000313" key="6">
    <source>
        <dbReference type="Proteomes" id="UP000176501"/>
    </source>
</evidence>
<dbReference type="GO" id="GO:0005524">
    <property type="term" value="F:ATP binding"/>
    <property type="evidence" value="ECO:0007669"/>
    <property type="project" value="UniProtKB-KW"/>
</dbReference>
<dbReference type="SMART" id="SM00382">
    <property type="entry name" value="AAA"/>
    <property type="match status" value="1"/>
</dbReference>
<organism evidence="5 6">
    <name type="scientific">Candidatus Uhrbacteria bacterium RIFOXYB2_FULL_57_15</name>
    <dbReference type="NCBI Taxonomy" id="1802422"/>
    <lineage>
        <taxon>Bacteria</taxon>
        <taxon>Candidatus Uhriibacteriota</taxon>
    </lineage>
</organism>
<dbReference type="InterPro" id="IPR003439">
    <property type="entry name" value="ABC_transporter-like_ATP-bd"/>
</dbReference>
<dbReference type="GO" id="GO:0098796">
    <property type="term" value="C:membrane protein complex"/>
    <property type="evidence" value="ECO:0007669"/>
    <property type="project" value="UniProtKB-ARBA"/>
</dbReference>
<dbReference type="InterPro" id="IPR017911">
    <property type="entry name" value="MacB-like_ATP-bd"/>
</dbReference>
<evidence type="ECO:0000259" key="4">
    <source>
        <dbReference type="PROSITE" id="PS50893"/>
    </source>
</evidence>
<evidence type="ECO:0000256" key="3">
    <source>
        <dbReference type="ARBA" id="ARBA00022840"/>
    </source>
</evidence>
<dbReference type="GO" id="GO:0022857">
    <property type="term" value="F:transmembrane transporter activity"/>
    <property type="evidence" value="ECO:0007669"/>
    <property type="project" value="UniProtKB-ARBA"/>
</dbReference>
<sequence length="224" mass="24705">MDGTLLSLRGITKTYVNGDVETPVLFGVHLDVMAGEFVSLMGPSGSGKSTLMHIMSLLDRPDSGTYLFAGTETGTLSNEGRAKLRLDKIGFVFQAFHLLPRLTVLENVTLPLLYANETAKRRVERARAVLEEVGLTDRANFRPTQLSGGQKQRVAIARALVNEPEVIFADEPTGNLDSKSSQQVLEILKDLCRKHGRTIVMVTHEEEAAAYSDRIIRIRDGRIV</sequence>
<name>A0A1F7W6F9_9BACT</name>
<feature type="domain" description="ABC transporter" evidence="4">
    <location>
        <begin position="6"/>
        <end position="224"/>
    </location>
</feature>
<dbReference type="Gene3D" id="3.40.50.300">
    <property type="entry name" value="P-loop containing nucleotide triphosphate hydrolases"/>
    <property type="match status" value="1"/>
</dbReference>
<protein>
    <submittedName>
        <fullName evidence="5">Macrolide ABC transporter ATP-binding protein</fullName>
    </submittedName>
</protein>
<reference evidence="5 6" key="1">
    <citation type="journal article" date="2016" name="Nat. Commun.">
        <title>Thousands of microbial genomes shed light on interconnected biogeochemical processes in an aquifer system.</title>
        <authorList>
            <person name="Anantharaman K."/>
            <person name="Brown C.T."/>
            <person name="Hug L.A."/>
            <person name="Sharon I."/>
            <person name="Castelle C.J."/>
            <person name="Probst A.J."/>
            <person name="Thomas B.C."/>
            <person name="Singh A."/>
            <person name="Wilkins M.J."/>
            <person name="Karaoz U."/>
            <person name="Brodie E.L."/>
            <person name="Williams K.H."/>
            <person name="Hubbard S.S."/>
            <person name="Banfield J.F."/>
        </authorList>
    </citation>
    <scope>NUCLEOTIDE SEQUENCE [LARGE SCALE GENOMIC DNA]</scope>
</reference>
<evidence type="ECO:0000256" key="2">
    <source>
        <dbReference type="ARBA" id="ARBA00022741"/>
    </source>
</evidence>
<accession>A0A1F7W6F9</accession>
<keyword evidence="2" id="KW-0547">Nucleotide-binding</keyword>
<keyword evidence="1" id="KW-0813">Transport</keyword>
<dbReference type="Pfam" id="PF00005">
    <property type="entry name" value="ABC_tran"/>
    <property type="match status" value="1"/>
</dbReference>
<dbReference type="PANTHER" id="PTHR24220:SF86">
    <property type="entry name" value="ABC TRANSPORTER ABCH.1"/>
    <property type="match status" value="1"/>
</dbReference>
<dbReference type="EMBL" id="MGFE01000020">
    <property type="protein sequence ID" value="OGL98392.1"/>
    <property type="molecule type" value="Genomic_DNA"/>
</dbReference>
<dbReference type="InterPro" id="IPR027417">
    <property type="entry name" value="P-loop_NTPase"/>
</dbReference>